<dbReference type="InterPro" id="IPR011437">
    <property type="entry name" value="DUF1540"/>
</dbReference>
<dbReference type="RefSeq" id="WP_218318862.1">
    <property type="nucleotide sequence ID" value="NZ_JAEEGC010000010.1"/>
</dbReference>
<reference evidence="2" key="1">
    <citation type="submission" date="2020-12" db="EMBL/GenBank/DDBJ databases">
        <title>Clostridium thailandense sp. nov., a novel acetogenic bacterium isolated from peat land soil in Thailand.</title>
        <authorList>
            <person name="Chaikitkaew S."/>
            <person name="Birkeland N.K."/>
        </authorList>
    </citation>
    <scope>NUCLEOTIDE SEQUENCE</scope>
    <source>
        <strain evidence="2">PL3</strain>
    </source>
</reference>
<dbReference type="Proteomes" id="UP000694308">
    <property type="component" value="Unassembled WGS sequence"/>
</dbReference>
<evidence type="ECO:0000313" key="2">
    <source>
        <dbReference type="EMBL" id="MBV7271826.1"/>
    </source>
</evidence>
<organism evidence="2 3">
    <name type="scientific">Clostridium thailandense</name>
    <dbReference type="NCBI Taxonomy" id="2794346"/>
    <lineage>
        <taxon>Bacteria</taxon>
        <taxon>Bacillati</taxon>
        <taxon>Bacillota</taxon>
        <taxon>Clostridia</taxon>
        <taxon>Eubacteriales</taxon>
        <taxon>Clostridiaceae</taxon>
        <taxon>Clostridium</taxon>
    </lineage>
</organism>
<proteinExistence type="predicted"/>
<protein>
    <submittedName>
        <fullName evidence="2">DUF1540 domain-containing protein</fullName>
    </submittedName>
</protein>
<dbReference type="EMBL" id="JAEEGC010000010">
    <property type="protein sequence ID" value="MBV7271826.1"/>
    <property type="molecule type" value="Genomic_DNA"/>
</dbReference>
<feature type="domain" description="DUF1540" evidence="1">
    <location>
        <begin position="4"/>
        <end position="42"/>
    </location>
</feature>
<name>A0A949TR97_9CLOT</name>
<evidence type="ECO:0000259" key="1">
    <source>
        <dbReference type="Pfam" id="PF07561"/>
    </source>
</evidence>
<keyword evidence="3" id="KW-1185">Reference proteome</keyword>
<dbReference type="AlphaFoldDB" id="A0A949TR97"/>
<comment type="caution">
    <text evidence="2">The sequence shown here is derived from an EMBL/GenBank/DDBJ whole genome shotgun (WGS) entry which is preliminary data.</text>
</comment>
<gene>
    <name evidence="2" type="ORF">I6U48_02710</name>
</gene>
<evidence type="ECO:0000313" key="3">
    <source>
        <dbReference type="Proteomes" id="UP000694308"/>
    </source>
</evidence>
<sequence>MYRIACNVTNCSHNKNEICYANRINVSGGNANNSVETNCASFLDNAHYSDLTSNTNNPGEECKTIVCDVQSCAYNDNTLCHADSIKVSGGESHLYEETNCSTFKDK</sequence>
<feature type="domain" description="DUF1540" evidence="1">
    <location>
        <begin position="65"/>
        <end position="103"/>
    </location>
</feature>
<dbReference type="Pfam" id="PF07561">
    <property type="entry name" value="DUF1540"/>
    <property type="match status" value="2"/>
</dbReference>
<accession>A0A949TR97</accession>